<evidence type="ECO:0000256" key="1">
    <source>
        <dbReference type="SAM" id="Phobius"/>
    </source>
</evidence>
<feature type="transmembrane region" description="Helical" evidence="1">
    <location>
        <begin position="25"/>
        <end position="43"/>
    </location>
</feature>
<accession>A0A443IV65</accession>
<dbReference type="AlphaFoldDB" id="A0A443IV65"/>
<dbReference type="EMBL" id="SAUW01000009">
    <property type="protein sequence ID" value="RWR12008.1"/>
    <property type="molecule type" value="Genomic_DNA"/>
</dbReference>
<keyword evidence="1" id="KW-0472">Membrane</keyword>
<protein>
    <submittedName>
        <fullName evidence="2">DUF2125 domain-containing protein</fullName>
    </submittedName>
</protein>
<proteinExistence type="predicted"/>
<keyword evidence="3" id="KW-1185">Reference proteome</keyword>
<sequence>MALALAIGSRYILAPGLVKGAGMRFAGWIVAIVVLALAASWFGGQEIARRAQAALAEMAQMDRARVGSVSAAGFPLRVGVDFRDLALLDGPQVETPRLVATAPLWNPLDWSGDVSLPMAVTLNGMRFNVTGTQAGGGLRAGYAPGWPVRAARIAISDPAATYEAAEIPSLAARDLRLAAVQEGSGAYRIDAGVDALTLPPGLAASLTPNAKFSDTIETITAQGLVTFSTPFTLSPQPAAPEITALTIDTLRLVWDGHEIGLSGSLTVAPDGRPEGTLNLRLHDWEDWLEFAQGAFNIDRRAMPVLTILGNTLSQGTGDGSIVAPLTFRNGEMALGPVPLGPAPLLR</sequence>
<dbReference type="InterPro" id="IPR018666">
    <property type="entry name" value="DUF2125"/>
</dbReference>
<gene>
    <name evidence="2" type="ORF">D2T33_09970</name>
</gene>
<keyword evidence="1" id="KW-1133">Transmembrane helix</keyword>
<evidence type="ECO:0000313" key="3">
    <source>
        <dbReference type="Proteomes" id="UP000285710"/>
    </source>
</evidence>
<dbReference type="Proteomes" id="UP000285710">
    <property type="component" value="Unassembled WGS sequence"/>
</dbReference>
<evidence type="ECO:0000313" key="2">
    <source>
        <dbReference type="EMBL" id="RWR12008.1"/>
    </source>
</evidence>
<organism evidence="2 3">
    <name type="scientific">Paenirhodobacter populi</name>
    <dbReference type="NCBI Taxonomy" id="2306993"/>
    <lineage>
        <taxon>Bacteria</taxon>
        <taxon>Pseudomonadati</taxon>
        <taxon>Pseudomonadota</taxon>
        <taxon>Alphaproteobacteria</taxon>
        <taxon>Rhodobacterales</taxon>
        <taxon>Rhodobacter group</taxon>
        <taxon>Paenirhodobacter</taxon>
    </lineage>
</organism>
<name>A0A443IV65_9RHOB</name>
<comment type="caution">
    <text evidence="2">The sequence shown here is derived from an EMBL/GenBank/DDBJ whole genome shotgun (WGS) entry which is preliminary data.</text>
</comment>
<reference evidence="2 3" key="1">
    <citation type="submission" date="2019-01" db="EMBL/GenBank/DDBJ databases">
        <title>Sinorhodobacter populi sp. nov. isolated from the symptomatic bark tissue of Populus euramericana canker.</title>
        <authorList>
            <person name="Xu G."/>
        </authorList>
    </citation>
    <scope>NUCLEOTIDE SEQUENCE [LARGE SCALE GENOMIC DNA]</scope>
    <source>
        <strain evidence="2 3">2D-5</strain>
    </source>
</reference>
<dbReference type="Pfam" id="PF09898">
    <property type="entry name" value="DUF2125"/>
    <property type="match status" value="1"/>
</dbReference>
<reference evidence="2 3" key="2">
    <citation type="submission" date="2019-01" db="EMBL/GenBank/DDBJ databases">
        <authorList>
            <person name="Li Y."/>
        </authorList>
    </citation>
    <scope>NUCLEOTIDE SEQUENCE [LARGE SCALE GENOMIC DNA]</scope>
    <source>
        <strain evidence="2 3">2D-5</strain>
    </source>
</reference>
<keyword evidence="1" id="KW-0812">Transmembrane</keyword>